<evidence type="ECO:0000313" key="1">
    <source>
        <dbReference type="EMBL" id="ALG72913.1"/>
    </source>
</evidence>
<dbReference type="KEGG" id="ati:AL072_18310"/>
<keyword evidence="2" id="KW-1185">Reference proteome</keyword>
<dbReference type="AlphaFoldDB" id="A0AAC8W0L9"/>
<dbReference type="Proteomes" id="UP000069935">
    <property type="component" value="Chromosome 2"/>
</dbReference>
<dbReference type="EMBL" id="CP012402">
    <property type="protein sequence ID" value="ALG72913.1"/>
    <property type="molecule type" value="Genomic_DNA"/>
</dbReference>
<protein>
    <submittedName>
        <fullName evidence="1">Uncharacterized protein</fullName>
    </submittedName>
</protein>
<evidence type="ECO:0000313" key="2">
    <source>
        <dbReference type="Proteomes" id="UP000069935"/>
    </source>
</evidence>
<reference evidence="2" key="1">
    <citation type="submission" date="2015-08" db="EMBL/GenBank/DDBJ databases">
        <title>Complete Genome Sequence of Azospirillum thiophilum BV-S.</title>
        <authorList>
            <person name="Fomenkov A."/>
            <person name="Vincze T."/>
            <person name="Grabovich M."/>
            <person name="Dubinina G."/>
            <person name="Orlova M."/>
            <person name="Belousova E."/>
            <person name="Roberts R.J."/>
        </authorList>
    </citation>
    <scope>NUCLEOTIDE SEQUENCE [LARGE SCALE GENOMIC DNA]</scope>
    <source>
        <strain evidence="2">BV-S</strain>
    </source>
</reference>
<name>A0AAC8W0L9_9PROT</name>
<gene>
    <name evidence="1" type="ORF">AL072_18310</name>
</gene>
<dbReference type="RefSeq" id="WP_045582865.1">
    <property type="nucleotide sequence ID" value="NZ_CP012402.1"/>
</dbReference>
<proteinExistence type="predicted"/>
<organism evidence="1 2">
    <name type="scientific">Azospirillum thiophilum</name>
    <dbReference type="NCBI Taxonomy" id="528244"/>
    <lineage>
        <taxon>Bacteria</taxon>
        <taxon>Pseudomonadati</taxon>
        <taxon>Pseudomonadota</taxon>
        <taxon>Alphaproteobacteria</taxon>
        <taxon>Rhodospirillales</taxon>
        <taxon>Azospirillaceae</taxon>
        <taxon>Azospirillum</taxon>
    </lineage>
</organism>
<reference evidence="1 2" key="2">
    <citation type="journal article" date="2016" name="Genome Announc.">
        <title>Complete Genome Sequence of a Strain of Azospirillum thiophilum Isolated from a Sulfide Spring.</title>
        <authorList>
            <person name="Fomenkov A."/>
            <person name="Vincze T."/>
            <person name="Grabovich M."/>
            <person name="Anton B.P."/>
            <person name="Dubinina G."/>
            <person name="Orlova M."/>
            <person name="Belousova E."/>
            <person name="Roberts R.J."/>
        </authorList>
    </citation>
    <scope>NUCLEOTIDE SEQUENCE [LARGE SCALE GENOMIC DNA]</scope>
    <source>
        <strain evidence="1 2">BV-S</strain>
    </source>
</reference>
<accession>A0AAC8W0L9</accession>
<sequence length="90" mass="10566">MRSVEQAILEAAAEKRWTVDRVQPGLMRATQEWRTHTMTVNIRYDQNRYGIEHVATSNLKEQGGMVHRAYNSNVKALEDEIERRLYRAGY</sequence>